<dbReference type="PATRIC" id="fig|1367847.3.peg.3076"/>
<sequence length="174" mass="19178">MLNEITFAWAELLLALAAFLGAHIIPIRFKDQLTDLLGRRFYLLFYSALSLFLLYWLILAAGRAPIVMLWPQASWMRWLVNLVMPLAFLLGATGGFAGVLTGFALWAGAHLIANGDLAHVGLFGFLLAYALVGFWRARPVLRLKLTPLRIGIGLLLWAAMLRAHAALIGVSPLP</sequence>
<comment type="subcellular location">
    <subcellularLocation>
        <location evidence="1">Membrane</location>
        <topology evidence="1">Multi-pass membrane protein</topology>
    </subcellularLocation>
</comment>
<dbReference type="RefSeq" id="WP_020951729.1">
    <property type="nucleotide sequence ID" value="NC_022041.1"/>
</dbReference>
<dbReference type="eggNOG" id="COG4094">
    <property type="taxonomic scope" value="Bacteria"/>
</dbReference>
<dbReference type="EMBL" id="CP006650">
    <property type="protein sequence ID" value="AGT10092.1"/>
    <property type="molecule type" value="Genomic_DNA"/>
</dbReference>
<dbReference type="OrthoDB" id="7828645at2"/>
<evidence type="ECO:0000313" key="8">
    <source>
        <dbReference type="Proteomes" id="UP000015480"/>
    </source>
</evidence>
<organism evidence="7 8">
    <name type="scientific">Paracoccus aminophilus JCM 7686</name>
    <dbReference type="NCBI Taxonomy" id="1367847"/>
    <lineage>
        <taxon>Bacteria</taxon>
        <taxon>Pseudomonadati</taxon>
        <taxon>Pseudomonadota</taxon>
        <taxon>Alphaproteobacteria</taxon>
        <taxon>Rhodobacterales</taxon>
        <taxon>Paracoccaceae</taxon>
        <taxon>Paracoccus</taxon>
    </lineage>
</organism>
<dbReference type="InterPro" id="IPR009915">
    <property type="entry name" value="NnrU_dom"/>
</dbReference>
<evidence type="ECO:0000313" key="7">
    <source>
        <dbReference type="EMBL" id="AGT10092.1"/>
    </source>
</evidence>
<evidence type="ECO:0000256" key="5">
    <source>
        <dbReference type="SAM" id="Phobius"/>
    </source>
</evidence>
<evidence type="ECO:0000259" key="6">
    <source>
        <dbReference type="Pfam" id="PF07298"/>
    </source>
</evidence>
<keyword evidence="2 5" id="KW-0812">Transmembrane</keyword>
<feature type="transmembrane region" description="Helical" evidence="5">
    <location>
        <begin position="41"/>
        <end position="62"/>
    </location>
</feature>
<evidence type="ECO:0000256" key="2">
    <source>
        <dbReference type="ARBA" id="ARBA00022692"/>
    </source>
</evidence>
<dbReference type="STRING" id="1367847.JCM7686_3056"/>
<keyword evidence="4 5" id="KW-0472">Membrane</keyword>
<name>S5XXT0_PARAH</name>
<feature type="transmembrane region" description="Helical" evidence="5">
    <location>
        <begin position="117"/>
        <end position="136"/>
    </location>
</feature>
<evidence type="ECO:0000256" key="3">
    <source>
        <dbReference type="ARBA" id="ARBA00022989"/>
    </source>
</evidence>
<feature type="domain" description="NnrU" evidence="6">
    <location>
        <begin position="12"/>
        <end position="172"/>
    </location>
</feature>
<dbReference type="GO" id="GO:0016020">
    <property type="term" value="C:membrane"/>
    <property type="evidence" value="ECO:0007669"/>
    <property type="project" value="UniProtKB-SubCell"/>
</dbReference>
<proteinExistence type="predicted"/>
<accession>S5XXT0</accession>
<dbReference type="Pfam" id="PF07298">
    <property type="entry name" value="NnrU"/>
    <property type="match status" value="1"/>
</dbReference>
<gene>
    <name evidence="7" type="ORF">JCM7686_3056</name>
</gene>
<dbReference type="KEGG" id="pami:JCM7686_3056"/>
<feature type="transmembrane region" description="Helical" evidence="5">
    <location>
        <begin position="148"/>
        <end position="170"/>
    </location>
</feature>
<keyword evidence="8" id="KW-1185">Reference proteome</keyword>
<dbReference type="AlphaFoldDB" id="S5XXT0"/>
<evidence type="ECO:0000256" key="4">
    <source>
        <dbReference type="ARBA" id="ARBA00023136"/>
    </source>
</evidence>
<feature type="transmembrane region" description="Helical" evidence="5">
    <location>
        <begin position="6"/>
        <end position="29"/>
    </location>
</feature>
<reference evidence="7 8" key="1">
    <citation type="journal article" date="2014" name="BMC Genomics">
        <title>Architecture and functions of a multipartite genome of the methylotrophic bacterium Paracoccus aminophilus JCM 7686, containing primary and secondary chromids.</title>
        <authorList>
            <person name="Dziewit L."/>
            <person name="Czarnecki J."/>
            <person name="Wibberg D."/>
            <person name="Radlinska M."/>
            <person name="Mrozek P."/>
            <person name="Szymczak M."/>
            <person name="Schluter A."/>
            <person name="Puhler A."/>
            <person name="Bartosik D."/>
        </authorList>
    </citation>
    <scope>NUCLEOTIDE SEQUENCE [LARGE SCALE GENOMIC DNA]</scope>
    <source>
        <strain evidence="7">JCM 7686</strain>
    </source>
</reference>
<keyword evidence="3 5" id="KW-1133">Transmembrane helix</keyword>
<dbReference type="Proteomes" id="UP000015480">
    <property type="component" value="Chromosome"/>
</dbReference>
<dbReference type="HOGENOM" id="CLU_104582_1_0_5"/>
<protein>
    <submittedName>
        <fullName evidence="7">NnrU family protein</fullName>
    </submittedName>
</protein>
<evidence type="ECO:0000256" key="1">
    <source>
        <dbReference type="ARBA" id="ARBA00004141"/>
    </source>
</evidence>
<feature type="transmembrane region" description="Helical" evidence="5">
    <location>
        <begin position="82"/>
        <end position="105"/>
    </location>
</feature>